<evidence type="ECO:0000313" key="1">
    <source>
        <dbReference type="EMBL" id="GGE11914.1"/>
    </source>
</evidence>
<dbReference type="EMBL" id="BMHQ01000003">
    <property type="protein sequence ID" value="GGE11914.1"/>
    <property type="molecule type" value="Genomic_DNA"/>
</dbReference>
<evidence type="ECO:0000313" key="2">
    <source>
        <dbReference type="Proteomes" id="UP000625210"/>
    </source>
</evidence>
<proteinExistence type="predicted"/>
<gene>
    <name evidence="1" type="ORF">GCM10011571_11580</name>
</gene>
<reference evidence="1" key="1">
    <citation type="journal article" date="2014" name="Int. J. Syst. Evol. Microbiol.">
        <title>Complete genome sequence of Corynebacterium casei LMG S-19264T (=DSM 44701T), isolated from a smear-ripened cheese.</title>
        <authorList>
            <consortium name="US DOE Joint Genome Institute (JGI-PGF)"/>
            <person name="Walter F."/>
            <person name="Albersmeier A."/>
            <person name="Kalinowski J."/>
            <person name="Ruckert C."/>
        </authorList>
    </citation>
    <scope>NUCLEOTIDE SEQUENCE</scope>
    <source>
        <strain evidence="1">CGMCC 1.15179</strain>
    </source>
</reference>
<comment type="caution">
    <text evidence="1">The sequence shown here is derived from an EMBL/GenBank/DDBJ whole genome shotgun (WGS) entry which is preliminary data.</text>
</comment>
<reference evidence="1" key="2">
    <citation type="submission" date="2020-09" db="EMBL/GenBank/DDBJ databases">
        <authorList>
            <person name="Sun Q."/>
            <person name="Zhou Y."/>
        </authorList>
    </citation>
    <scope>NUCLEOTIDE SEQUENCE</scope>
    <source>
        <strain evidence="1">CGMCC 1.15179</strain>
    </source>
</reference>
<organism evidence="1 2">
    <name type="scientific">Marinithermofilum abyssi</name>
    <dbReference type="NCBI Taxonomy" id="1571185"/>
    <lineage>
        <taxon>Bacteria</taxon>
        <taxon>Bacillati</taxon>
        <taxon>Bacillota</taxon>
        <taxon>Bacilli</taxon>
        <taxon>Bacillales</taxon>
        <taxon>Thermoactinomycetaceae</taxon>
        <taxon>Marinithermofilum</taxon>
    </lineage>
</organism>
<accession>A0A8J2VH48</accession>
<sequence>MRDGCYREGAKSKTYGIRILSPEHEEQIAYIKTQEYRERIRARSRVEHKNADSNGF</sequence>
<keyword evidence="2" id="KW-1185">Reference proteome</keyword>
<dbReference type="Proteomes" id="UP000625210">
    <property type="component" value="Unassembled WGS sequence"/>
</dbReference>
<name>A0A8J2VH48_9BACL</name>
<protein>
    <submittedName>
        <fullName evidence="1">Uncharacterized protein</fullName>
    </submittedName>
</protein>
<dbReference type="AlphaFoldDB" id="A0A8J2VH48"/>